<reference evidence="2" key="1">
    <citation type="submission" date="2022-07" db="EMBL/GenBank/DDBJ databases">
        <title>Chromosome-level genome of Muraenolepis orangiensis.</title>
        <authorList>
            <person name="Kim J."/>
        </authorList>
    </citation>
    <scope>NUCLEOTIDE SEQUENCE</scope>
    <source>
        <strain evidence="2">KU_S4_2022</strain>
        <tissue evidence="2">Muscle</tissue>
    </source>
</reference>
<proteinExistence type="predicted"/>
<keyword evidence="3" id="KW-1185">Reference proteome</keyword>
<protein>
    <recommendedName>
        <fullName evidence="4">Reverse transcriptase domain-containing protein</fullName>
    </recommendedName>
</protein>
<feature type="region of interest" description="Disordered" evidence="1">
    <location>
        <begin position="52"/>
        <end position="126"/>
    </location>
</feature>
<evidence type="ECO:0008006" key="4">
    <source>
        <dbReference type="Google" id="ProtNLM"/>
    </source>
</evidence>
<dbReference type="Proteomes" id="UP001148018">
    <property type="component" value="Unassembled WGS sequence"/>
</dbReference>
<comment type="caution">
    <text evidence="2">The sequence shown here is derived from an EMBL/GenBank/DDBJ whole genome shotgun (WGS) entry which is preliminary data.</text>
</comment>
<dbReference type="EMBL" id="JANIIK010000044">
    <property type="protein sequence ID" value="KAJ3604517.1"/>
    <property type="molecule type" value="Genomic_DNA"/>
</dbReference>
<dbReference type="AlphaFoldDB" id="A0A9Q0EHI2"/>
<evidence type="ECO:0000256" key="1">
    <source>
        <dbReference type="SAM" id="MobiDB-lite"/>
    </source>
</evidence>
<sequence>MSTHSLLWDIMSGWSAGLSSSHQLRRDRSSAVSCLCPRVSACSFIPDRERIAPRRLPRPSGSGSPRDASPSLRERIAPRRLPVPQGANRPETPPPSLRERIAPRRLPPSLRERIAPRRLPVPQGVDRPAGQQRVVERLCWPPGSRWVMEEQESPCGLERPTLSAYADDVSIFVSSQRDVQCLQDTLSLYERASSARFNWAKSRALLLGRWREQVVPSLPGGLQWETEGLKDLGVFLGTEAFRA</sequence>
<evidence type="ECO:0000313" key="3">
    <source>
        <dbReference type="Proteomes" id="UP001148018"/>
    </source>
</evidence>
<organism evidence="2 3">
    <name type="scientific">Muraenolepis orangiensis</name>
    <name type="common">Patagonian moray cod</name>
    <dbReference type="NCBI Taxonomy" id="630683"/>
    <lineage>
        <taxon>Eukaryota</taxon>
        <taxon>Metazoa</taxon>
        <taxon>Chordata</taxon>
        <taxon>Craniata</taxon>
        <taxon>Vertebrata</taxon>
        <taxon>Euteleostomi</taxon>
        <taxon>Actinopterygii</taxon>
        <taxon>Neopterygii</taxon>
        <taxon>Teleostei</taxon>
        <taxon>Neoteleostei</taxon>
        <taxon>Acanthomorphata</taxon>
        <taxon>Zeiogadaria</taxon>
        <taxon>Gadariae</taxon>
        <taxon>Gadiformes</taxon>
        <taxon>Muraenolepidoidei</taxon>
        <taxon>Muraenolepididae</taxon>
        <taxon>Muraenolepis</taxon>
    </lineage>
</organism>
<evidence type="ECO:0000313" key="2">
    <source>
        <dbReference type="EMBL" id="KAJ3604517.1"/>
    </source>
</evidence>
<gene>
    <name evidence="2" type="ORF">NHX12_029257</name>
</gene>
<accession>A0A9Q0EHI2</accession>
<name>A0A9Q0EHI2_9TELE</name>